<accession>A0A8H3FA74</accession>
<evidence type="ECO:0000313" key="2">
    <source>
        <dbReference type="EMBL" id="CAF9919875.1"/>
    </source>
</evidence>
<organism evidence="2 3">
    <name type="scientific">Imshaugia aleurites</name>
    <dbReference type="NCBI Taxonomy" id="172621"/>
    <lineage>
        <taxon>Eukaryota</taxon>
        <taxon>Fungi</taxon>
        <taxon>Dikarya</taxon>
        <taxon>Ascomycota</taxon>
        <taxon>Pezizomycotina</taxon>
        <taxon>Lecanoromycetes</taxon>
        <taxon>OSLEUM clade</taxon>
        <taxon>Lecanoromycetidae</taxon>
        <taxon>Lecanorales</taxon>
        <taxon>Lecanorineae</taxon>
        <taxon>Parmeliaceae</taxon>
        <taxon>Imshaugia</taxon>
    </lineage>
</organism>
<dbReference type="GO" id="GO:0016810">
    <property type="term" value="F:hydrolase activity, acting on carbon-nitrogen (but not peptide) bonds"/>
    <property type="evidence" value="ECO:0007669"/>
    <property type="project" value="InterPro"/>
</dbReference>
<dbReference type="Proteomes" id="UP000664534">
    <property type="component" value="Unassembled WGS sequence"/>
</dbReference>
<dbReference type="Gene3D" id="3.20.20.140">
    <property type="entry name" value="Metal-dependent hydrolases"/>
    <property type="match status" value="1"/>
</dbReference>
<proteinExistence type="predicted"/>
<dbReference type="InterPro" id="IPR032466">
    <property type="entry name" value="Metal_Hydrolase"/>
</dbReference>
<sequence>MVRHVLFFEAGLQVRELWSPTSYAKLEAAAATHEAAYKTAVANGVKIALGTDLGLGGVCASPTEKVFSHGSNGKELVYAVEAGMTPLEAIEAATANAAQTLGLMAPKSGQLKVGWDADLIAVKVDPVTDISILADVDSVTHVWRDGKLYKAPGIGTQGRWEEGKSDETAGYG</sequence>
<protein>
    <recommendedName>
        <fullName evidence="1">Amidohydrolase-related domain-containing protein</fullName>
    </recommendedName>
</protein>
<name>A0A8H3FA74_9LECA</name>
<evidence type="ECO:0000259" key="1">
    <source>
        <dbReference type="Pfam" id="PF01979"/>
    </source>
</evidence>
<dbReference type="EMBL" id="CAJPDT010000024">
    <property type="protein sequence ID" value="CAF9919875.1"/>
    <property type="molecule type" value="Genomic_DNA"/>
</dbReference>
<gene>
    <name evidence="2" type="ORF">IMSHALPRED_004746</name>
</gene>
<feature type="domain" description="Amidohydrolase-related" evidence="1">
    <location>
        <begin position="22"/>
        <end position="148"/>
    </location>
</feature>
<reference evidence="2" key="1">
    <citation type="submission" date="2021-03" db="EMBL/GenBank/DDBJ databases">
        <authorList>
            <person name="Tagirdzhanova G."/>
        </authorList>
    </citation>
    <scope>NUCLEOTIDE SEQUENCE</scope>
</reference>
<dbReference type="InterPro" id="IPR011059">
    <property type="entry name" value="Metal-dep_hydrolase_composite"/>
</dbReference>
<dbReference type="Gene3D" id="2.30.40.10">
    <property type="entry name" value="Urease, subunit C, domain 1"/>
    <property type="match status" value="1"/>
</dbReference>
<evidence type="ECO:0000313" key="3">
    <source>
        <dbReference type="Proteomes" id="UP000664534"/>
    </source>
</evidence>
<dbReference type="SUPFAM" id="SSF51556">
    <property type="entry name" value="Metallo-dependent hydrolases"/>
    <property type="match status" value="1"/>
</dbReference>
<dbReference type="InterPro" id="IPR006680">
    <property type="entry name" value="Amidohydro-rel"/>
</dbReference>
<comment type="caution">
    <text evidence="2">The sequence shown here is derived from an EMBL/GenBank/DDBJ whole genome shotgun (WGS) entry which is preliminary data.</text>
</comment>
<dbReference type="AlphaFoldDB" id="A0A8H3FA74"/>
<dbReference type="OrthoDB" id="194468at2759"/>
<dbReference type="PANTHER" id="PTHR43135">
    <property type="entry name" value="ALPHA-D-RIBOSE 1-METHYLPHOSPHONATE 5-TRIPHOSPHATE DIPHOSPHATASE"/>
    <property type="match status" value="1"/>
</dbReference>
<keyword evidence="3" id="KW-1185">Reference proteome</keyword>
<dbReference type="Pfam" id="PF01979">
    <property type="entry name" value="Amidohydro_1"/>
    <property type="match status" value="1"/>
</dbReference>
<dbReference type="PANTHER" id="PTHR43135:SF3">
    <property type="entry name" value="ALPHA-D-RIBOSE 1-METHYLPHOSPHONATE 5-TRIPHOSPHATE DIPHOSPHATASE"/>
    <property type="match status" value="1"/>
</dbReference>
<dbReference type="SUPFAM" id="SSF51338">
    <property type="entry name" value="Composite domain of metallo-dependent hydrolases"/>
    <property type="match status" value="1"/>
</dbReference>
<dbReference type="InterPro" id="IPR051781">
    <property type="entry name" value="Metallo-dep_Hydrolase"/>
</dbReference>